<evidence type="ECO:0000256" key="2">
    <source>
        <dbReference type="ARBA" id="ARBA00022692"/>
    </source>
</evidence>
<evidence type="ECO:0000256" key="6">
    <source>
        <dbReference type="SAM" id="Phobius"/>
    </source>
</evidence>
<evidence type="ECO:0000313" key="7">
    <source>
        <dbReference type="EMBL" id="PIO44289.1"/>
    </source>
</evidence>
<evidence type="ECO:0000256" key="5">
    <source>
        <dbReference type="SAM" id="MobiDB-lite"/>
    </source>
</evidence>
<reference evidence="8" key="1">
    <citation type="journal article" date="2017" name="Int J Environ Stud">
        <title>Does the Miocene-Pliocene relict legume Oxytropis triphylla form nitrogen-fixing nodules with a combination of bacterial strains?</title>
        <authorList>
            <person name="Safronova V."/>
            <person name="Belimov A."/>
            <person name="Sazanova A."/>
            <person name="Kuznetsova I."/>
            <person name="Popova J."/>
            <person name="Andronov E."/>
            <person name="Verkhozina A."/>
            <person name="Tikhonovich I."/>
        </authorList>
    </citation>
    <scope>NUCLEOTIDE SEQUENCE [LARGE SCALE GENOMIC DNA]</scope>
    <source>
        <strain evidence="8">Tri-38</strain>
    </source>
</reference>
<feature type="compositionally biased region" description="Low complexity" evidence="5">
    <location>
        <begin position="87"/>
        <end position="115"/>
    </location>
</feature>
<keyword evidence="8" id="KW-1185">Reference proteome</keyword>
<keyword evidence="3 6" id="KW-1133">Transmembrane helix</keyword>
<dbReference type="Gene3D" id="3.30.1150.10">
    <property type="match status" value="1"/>
</dbReference>
<dbReference type="EMBL" id="MZMT01000033">
    <property type="protein sequence ID" value="PIO44289.1"/>
    <property type="molecule type" value="Genomic_DNA"/>
</dbReference>
<evidence type="ECO:0008006" key="9">
    <source>
        <dbReference type="Google" id="ProtNLM"/>
    </source>
</evidence>
<dbReference type="InterPro" id="IPR006260">
    <property type="entry name" value="TonB/TolA_C"/>
</dbReference>
<sequence length="300" mass="32680">MHAGPTATRRGLLRPDWREIGLWSAAGFVVIGIHAGAAWFIQNNQPVEPASDIATAVIIDMEPLPAPIVAQPVREEVPIEPEPMKPEPVQQEAAAPAPVEEVQPEPEQQIQPIEEVTPDQPEPDIAEEVTPEPEEAEPLDEQAEELVELPKVEVPLPVVRPVPEKPDVPKKRVDKVVRKPVTKPAPATVKDETPREAKQQPIAARAVSVAATQKWNARLNAHLARYKRTVRIRGSGKIPLSVRISIARDGAVASATIAMSSGNPEYDKAAISMVQRASPLPAPPEGMNKNELVRVLPFNF</sequence>
<dbReference type="NCBIfam" id="TIGR01352">
    <property type="entry name" value="tonB_Cterm"/>
    <property type="match status" value="1"/>
</dbReference>
<feature type="compositionally biased region" description="Acidic residues" evidence="5">
    <location>
        <begin position="121"/>
        <end position="136"/>
    </location>
</feature>
<keyword evidence="2 6" id="KW-0812">Transmembrane</keyword>
<dbReference type="GO" id="GO:0016020">
    <property type="term" value="C:membrane"/>
    <property type="evidence" value="ECO:0007669"/>
    <property type="project" value="UniProtKB-SubCell"/>
</dbReference>
<evidence type="ECO:0000256" key="1">
    <source>
        <dbReference type="ARBA" id="ARBA00004167"/>
    </source>
</evidence>
<comment type="subcellular location">
    <subcellularLocation>
        <location evidence="1">Membrane</location>
        <topology evidence="1">Single-pass membrane protein</topology>
    </subcellularLocation>
</comment>
<evidence type="ECO:0000256" key="4">
    <source>
        <dbReference type="ARBA" id="ARBA00023136"/>
    </source>
</evidence>
<dbReference type="Pfam" id="PF13103">
    <property type="entry name" value="TonB_2"/>
    <property type="match status" value="1"/>
</dbReference>
<protein>
    <recommendedName>
        <fullName evidence="9">Energy transducer TonB</fullName>
    </recommendedName>
</protein>
<dbReference type="AlphaFoldDB" id="A0A2N9VXS1"/>
<dbReference type="Proteomes" id="UP000232163">
    <property type="component" value="Unassembled WGS sequence"/>
</dbReference>
<keyword evidence="4 6" id="KW-0472">Membrane</keyword>
<organism evidence="7 8">
    <name type="scientific">Phyllobacterium zundukense</name>
    <dbReference type="NCBI Taxonomy" id="1867719"/>
    <lineage>
        <taxon>Bacteria</taxon>
        <taxon>Pseudomonadati</taxon>
        <taxon>Pseudomonadota</taxon>
        <taxon>Alphaproteobacteria</taxon>
        <taxon>Hyphomicrobiales</taxon>
        <taxon>Phyllobacteriaceae</taxon>
        <taxon>Phyllobacterium</taxon>
    </lineage>
</organism>
<name>A0A2N9VXS1_9HYPH</name>
<comment type="caution">
    <text evidence="7">The sequence shown here is derived from an EMBL/GenBank/DDBJ whole genome shotgun (WGS) entry which is preliminary data.</text>
</comment>
<evidence type="ECO:0000256" key="3">
    <source>
        <dbReference type="ARBA" id="ARBA00022989"/>
    </source>
</evidence>
<feature type="region of interest" description="Disordered" evidence="5">
    <location>
        <begin position="81"/>
        <end position="136"/>
    </location>
</feature>
<accession>A0A2N9VXS1</accession>
<gene>
    <name evidence="7" type="ORF">B5P45_13545</name>
</gene>
<proteinExistence type="predicted"/>
<feature type="transmembrane region" description="Helical" evidence="6">
    <location>
        <begin position="20"/>
        <end position="41"/>
    </location>
</feature>
<evidence type="ECO:0000313" key="8">
    <source>
        <dbReference type="Proteomes" id="UP000232163"/>
    </source>
</evidence>
<dbReference type="SUPFAM" id="SSF74653">
    <property type="entry name" value="TolA/TonB C-terminal domain"/>
    <property type="match status" value="1"/>
</dbReference>